<sequence length="44" mass="4824">MHGEDGDMRDIIDIYSEVAEKTKSLTKDQKIAVTEGLAGKIFAV</sequence>
<gene>
    <name evidence="1" type="ORF">BAOM_3130</name>
</gene>
<evidence type="ECO:0000313" key="1">
    <source>
        <dbReference type="EMBL" id="AZV43739.1"/>
    </source>
</evidence>
<protein>
    <submittedName>
        <fullName evidence="1">Uncharacterized protein</fullName>
    </submittedName>
</protein>
<dbReference type="KEGG" id="pasa:BAOM_3130"/>
<name>A0A3T0KTI6_9BACI</name>
<organism evidence="1 2">
    <name type="scientific">Peribacillus asahii</name>
    <dbReference type="NCBI Taxonomy" id="228899"/>
    <lineage>
        <taxon>Bacteria</taxon>
        <taxon>Bacillati</taxon>
        <taxon>Bacillota</taxon>
        <taxon>Bacilli</taxon>
        <taxon>Bacillales</taxon>
        <taxon>Bacillaceae</taxon>
        <taxon>Peribacillus</taxon>
    </lineage>
</organism>
<dbReference type="AlphaFoldDB" id="A0A3T0KTI6"/>
<proteinExistence type="predicted"/>
<evidence type="ECO:0000313" key="2">
    <source>
        <dbReference type="Proteomes" id="UP000283095"/>
    </source>
</evidence>
<dbReference type="Proteomes" id="UP000283095">
    <property type="component" value="Chromosome"/>
</dbReference>
<dbReference type="EMBL" id="CP026095">
    <property type="protein sequence ID" value="AZV43739.1"/>
    <property type="molecule type" value="Genomic_DNA"/>
</dbReference>
<accession>A0A3T0KTI6</accession>
<reference evidence="1 2" key="1">
    <citation type="submission" date="2018-01" db="EMBL/GenBank/DDBJ databases">
        <title>Bacillus asahii Genome sequencing and assembly.</title>
        <authorList>
            <person name="Jiang H."/>
            <person name="Feng Y."/>
            <person name="Zhao F."/>
            <person name="Lin X."/>
        </authorList>
    </citation>
    <scope>NUCLEOTIDE SEQUENCE [LARGE SCALE GENOMIC DNA]</scope>
    <source>
        <strain evidence="1 2">OM18</strain>
    </source>
</reference>